<evidence type="ECO:0000313" key="7">
    <source>
        <dbReference type="EMBL" id="TKS67204.1"/>
    </source>
</evidence>
<keyword evidence="2 5" id="KW-0812">Transmembrane</keyword>
<dbReference type="CDD" id="cd04443">
    <property type="entry name" value="DEP_GPR155"/>
    <property type="match status" value="1"/>
</dbReference>
<feature type="transmembrane region" description="Helical" evidence="5">
    <location>
        <begin position="168"/>
        <end position="191"/>
    </location>
</feature>
<comment type="subcellular location">
    <subcellularLocation>
        <location evidence="1">Membrane</location>
        <topology evidence="1">Multi-pass membrane protein</topology>
    </subcellularLocation>
</comment>
<dbReference type="Pfam" id="PF03547">
    <property type="entry name" value="Mem_trans"/>
    <property type="match status" value="1"/>
</dbReference>
<dbReference type="InterPro" id="IPR036388">
    <property type="entry name" value="WH-like_DNA-bd_sf"/>
</dbReference>
<dbReference type="SUPFAM" id="SSF46785">
    <property type="entry name" value="Winged helix' DNA-binding domain"/>
    <property type="match status" value="1"/>
</dbReference>
<reference evidence="7 8" key="1">
    <citation type="submission" date="2019-01" db="EMBL/GenBank/DDBJ databases">
        <title>Genome Assembly of Collichthys lucidus.</title>
        <authorList>
            <person name="Cai M."/>
            <person name="Xiao S."/>
        </authorList>
    </citation>
    <scope>NUCLEOTIDE SEQUENCE [LARGE SCALE GENOMIC DNA]</scope>
    <source>
        <strain evidence="7">JT15FE1705JMU</strain>
        <tissue evidence="7">Muscle</tissue>
    </source>
</reference>
<dbReference type="InterPro" id="IPR004776">
    <property type="entry name" value="Mem_transp_PIN-like"/>
</dbReference>
<feature type="transmembrane region" description="Helical" evidence="5">
    <location>
        <begin position="487"/>
        <end position="506"/>
    </location>
</feature>
<dbReference type="Proteomes" id="UP000298787">
    <property type="component" value="Chromosome 2"/>
</dbReference>
<dbReference type="PANTHER" id="PTHR22829">
    <property type="entry name" value="DEP DOMAIN PROTEIN"/>
    <property type="match status" value="1"/>
</dbReference>
<organism evidence="7 8">
    <name type="scientific">Collichthys lucidus</name>
    <name type="common">Big head croaker</name>
    <name type="synonym">Sciaena lucida</name>
    <dbReference type="NCBI Taxonomy" id="240159"/>
    <lineage>
        <taxon>Eukaryota</taxon>
        <taxon>Metazoa</taxon>
        <taxon>Chordata</taxon>
        <taxon>Craniata</taxon>
        <taxon>Vertebrata</taxon>
        <taxon>Euteleostomi</taxon>
        <taxon>Actinopterygii</taxon>
        <taxon>Neopterygii</taxon>
        <taxon>Teleostei</taxon>
        <taxon>Neoteleostei</taxon>
        <taxon>Acanthomorphata</taxon>
        <taxon>Eupercaria</taxon>
        <taxon>Sciaenidae</taxon>
        <taxon>Collichthys</taxon>
    </lineage>
</organism>
<feature type="transmembrane region" description="Helical" evidence="5">
    <location>
        <begin position="212"/>
        <end position="237"/>
    </location>
</feature>
<feature type="transmembrane region" description="Helical" evidence="5">
    <location>
        <begin position="277"/>
        <end position="297"/>
    </location>
</feature>
<feature type="transmembrane region" description="Helical" evidence="5">
    <location>
        <begin position="445"/>
        <end position="475"/>
    </location>
</feature>
<sequence length="797" mass="88829">MTGKPSMTADTSERSGAMDRNFSYVEREEDPDSSGLSGTMSIDKLFPALLECFGIILCGYIAGRANIITSTQAKGLGNFVSKFALPALLFKNMVLLDFGNVIWPFLWGILIAKVTVFVIVCVLTLIVASPDSRYSKAGLFSIFATQSNDFALGYPIVEALYLSTYPEYLQYIYLVAPVSLMILNPIGFAFCEIQKWKNRGNHQQSKLYIMGLVVLQVLKNPIVFMVIFGIIAHFVLHQRIPPFMAQFVDGLANSFGGAALFYLGLSMVGQLGKLTRSTVVTLILLITAKLLLMPLICKDMVNLLDNSNTSALNHSSLSNYAFLYGVFPTAPSVAIYAVYYNTELEVVTSGMVISTFLSAPIMYVSAWLLTIPGMDPQLLMNSLQNVSFNISIVSLVALVWTIAVMFLSKKFKRLPHMFTVNLFLAQFLHCIGMIVWNFVVKEDDFVGQVLTFTLLCTSLYSTYVWPGLIALSLVFMKRFEDLKVSSGVFVIAGWGVPALVTAVLLISGEKMSDTIDSSFFYGKQQIICTTVVVALSILLGGSSLVCLSRKSWAENDIEIPERDSANDLVTEVEAENQTLFEPVNPSGSPNRACLICDCAPPQPMPDMIISTNMNNTPTTNTGQCENRCQSTDCLLVQVEELQQVADRQVARHLLLCLLLTVSLLAGFLSFALFGLDKHLIILPFKKRLHSLWYRKKPEEQPQTDLPEDVRMTCVQFTKYHKDQCFQDIVQKRRCGKRTMVECFLGCELVEWLQQVGLAQDHGEAVLYGTRLQQGGVLRHIKQEYDFEDSPLHYCFMS</sequence>
<evidence type="ECO:0000259" key="6">
    <source>
        <dbReference type="PROSITE" id="PS50186"/>
    </source>
</evidence>
<dbReference type="GO" id="GO:0030514">
    <property type="term" value="P:negative regulation of BMP signaling pathway"/>
    <property type="evidence" value="ECO:0007669"/>
    <property type="project" value="TreeGrafter"/>
</dbReference>
<dbReference type="SMART" id="SM00049">
    <property type="entry name" value="DEP"/>
    <property type="match status" value="1"/>
</dbReference>
<feature type="transmembrane region" description="Helical" evidence="5">
    <location>
        <begin position="317"/>
        <end position="339"/>
    </location>
</feature>
<dbReference type="PROSITE" id="PS50186">
    <property type="entry name" value="DEP"/>
    <property type="match status" value="1"/>
</dbReference>
<dbReference type="GO" id="GO:0004930">
    <property type="term" value="F:G protein-coupled receptor activity"/>
    <property type="evidence" value="ECO:0007669"/>
    <property type="project" value="InterPro"/>
</dbReference>
<evidence type="ECO:0000256" key="3">
    <source>
        <dbReference type="ARBA" id="ARBA00022989"/>
    </source>
</evidence>
<feature type="transmembrane region" description="Helical" evidence="5">
    <location>
        <begin position="101"/>
        <end position="127"/>
    </location>
</feature>
<feature type="transmembrane region" description="Helical" evidence="5">
    <location>
        <begin position="139"/>
        <end position="162"/>
    </location>
</feature>
<dbReference type="InterPro" id="IPR000591">
    <property type="entry name" value="DEP_dom"/>
</dbReference>
<dbReference type="InterPro" id="IPR051832">
    <property type="entry name" value="mTOR-Rac_regulators"/>
</dbReference>
<dbReference type="Gene3D" id="1.20.1070.10">
    <property type="entry name" value="Rhodopsin 7-helix transmembrane proteins"/>
    <property type="match status" value="1"/>
</dbReference>
<feature type="transmembrane region" description="Helical" evidence="5">
    <location>
        <begin position="243"/>
        <end position="265"/>
    </location>
</feature>
<keyword evidence="8" id="KW-1185">Reference proteome</keyword>
<feature type="domain" description="DEP" evidence="6">
    <location>
        <begin position="729"/>
        <end position="797"/>
    </location>
</feature>
<dbReference type="Pfam" id="PF00610">
    <property type="entry name" value="DEP"/>
    <property type="match status" value="1"/>
</dbReference>
<dbReference type="GO" id="GO:0055085">
    <property type="term" value="P:transmembrane transport"/>
    <property type="evidence" value="ECO:0007669"/>
    <property type="project" value="InterPro"/>
</dbReference>
<accession>A0A4U5TZQ8</accession>
<feature type="transmembrane region" description="Helical" evidence="5">
    <location>
        <begin position="45"/>
        <end position="63"/>
    </location>
</feature>
<feature type="transmembrane region" description="Helical" evidence="5">
    <location>
        <begin position="526"/>
        <end position="547"/>
    </location>
</feature>
<protein>
    <submittedName>
        <fullName evidence="7">Integral membrane protein GPR155</fullName>
    </submittedName>
</protein>
<dbReference type="Pfam" id="PF00002">
    <property type="entry name" value="7tm_2"/>
    <property type="match status" value="1"/>
</dbReference>
<evidence type="ECO:0000256" key="5">
    <source>
        <dbReference type="SAM" id="Phobius"/>
    </source>
</evidence>
<gene>
    <name evidence="7" type="ORF">D9C73_001473</name>
</gene>
<evidence type="ECO:0000256" key="2">
    <source>
        <dbReference type="ARBA" id="ARBA00022692"/>
    </source>
</evidence>
<dbReference type="AlphaFoldDB" id="A0A4U5TZQ8"/>
<evidence type="ECO:0000313" key="8">
    <source>
        <dbReference type="Proteomes" id="UP000298787"/>
    </source>
</evidence>
<dbReference type="EMBL" id="CM014079">
    <property type="protein sequence ID" value="TKS67204.1"/>
    <property type="molecule type" value="Genomic_DNA"/>
</dbReference>
<proteinExistence type="predicted"/>
<feature type="transmembrane region" description="Helical" evidence="5">
    <location>
        <begin position="653"/>
        <end position="675"/>
    </location>
</feature>
<feature type="transmembrane region" description="Helical" evidence="5">
    <location>
        <begin position="420"/>
        <end position="439"/>
    </location>
</feature>
<dbReference type="GO" id="GO:0016020">
    <property type="term" value="C:membrane"/>
    <property type="evidence" value="ECO:0007669"/>
    <property type="project" value="UniProtKB-SubCell"/>
</dbReference>
<keyword evidence="3 5" id="KW-1133">Transmembrane helix</keyword>
<dbReference type="InterPro" id="IPR036390">
    <property type="entry name" value="WH_DNA-bd_sf"/>
</dbReference>
<feature type="transmembrane region" description="Helical" evidence="5">
    <location>
        <begin position="346"/>
        <end position="368"/>
    </location>
</feature>
<evidence type="ECO:0000256" key="4">
    <source>
        <dbReference type="ARBA" id="ARBA00023136"/>
    </source>
</evidence>
<name>A0A4U5TZQ8_COLLU</name>
<dbReference type="GO" id="GO:0035556">
    <property type="term" value="P:intracellular signal transduction"/>
    <property type="evidence" value="ECO:0007669"/>
    <property type="project" value="InterPro"/>
</dbReference>
<feature type="transmembrane region" description="Helical" evidence="5">
    <location>
        <begin position="388"/>
        <end position="408"/>
    </location>
</feature>
<dbReference type="PANTHER" id="PTHR22829:SF5">
    <property type="entry name" value="INTEGRAL MEMBRANE PROTEIN GPR155"/>
    <property type="match status" value="1"/>
</dbReference>
<dbReference type="InterPro" id="IPR000832">
    <property type="entry name" value="GPCR_2_secretin-like"/>
</dbReference>
<evidence type="ECO:0000256" key="1">
    <source>
        <dbReference type="ARBA" id="ARBA00004141"/>
    </source>
</evidence>
<keyword evidence="4 5" id="KW-0472">Membrane</keyword>
<dbReference type="InterPro" id="IPR037368">
    <property type="entry name" value="GPR155_DEP"/>
</dbReference>
<dbReference type="Gene3D" id="1.10.10.10">
    <property type="entry name" value="Winged helix-like DNA-binding domain superfamily/Winged helix DNA-binding domain"/>
    <property type="match status" value="1"/>
</dbReference>
<feature type="transmembrane region" description="Helical" evidence="5">
    <location>
        <begin position="75"/>
        <end position="95"/>
    </location>
</feature>